<dbReference type="SUPFAM" id="SSF51735">
    <property type="entry name" value="NAD(P)-binding Rossmann-fold domains"/>
    <property type="match status" value="1"/>
</dbReference>
<evidence type="ECO:0000313" key="5">
    <source>
        <dbReference type="Ensembl" id="ENSCMIP00000018457.1"/>
    </source>
</evidence>
<dbReference type="FunFam" id="3.40.50.720:FF:000074">
    <property type="entry name" value="Retinol dehydrogenase type 1"/>
    <property type="match status" value="1"/>
</dbReference>
<reference evidence="5" key="4">
    <citation type="submission" date="2025-05" db="UniProtKB">
        <authorList>
            <consortium name="Ensembl"/>
        </authorList>
    </citation>
    <scope>IDENTIFICATION</scope>
</reference>
<keyword evidence="2" id="KW-0560">Oxidoreductase</keyword>
<dbReference type="Gene3D" id="3.40.50.720">
    <property type="entry name" value="NAD(P)-binding Rossmann-like Domain"/>
    <property type="match status" value="1"/>
</dbReference>
<reference evidence="4 6" key="3">
    <citation type="journal article" date="2014" name="Nature">
        <title>Elephant shark genome provides unique insights into gnathostome evolution.</title>
        <authorList>
            <consortium name="International Elephant Shark Genome Sequencing Consortium"/>
            <person name="Venkatesh B."/>
            <person name="Lee A.P."/>
            <person name="Ravi V."/>
            <person name="Maurya A.K."/>
            <person name="Lian M.M."/>
            <person name="Swann J.B."/>
            <person name="Ohta Y."/>
            <person name="Flajnik M.F."/>
            <person name="Sutoh Y."/>
            <person name="Kasahara M."/>
            <person name="Hoon S."/>
            <person name="Gangu V."/>
            <person name="Roy S.W."/>
            <person name="Irimia M."/>
            <person name="Korzh V."/>
            <person name="Kondrychyn I."/>
            <person name="Lim Z.W."/>
            <person name="Tay B.H."/>
            <person name="Tohari S."/>
            <person name="Kong K.W."/>
            <person name="Ho S."/>
            <person name="Lorente-Galdos B."/>
            <person name="Quilez J."/>
            <person name="Marques-Bonet T."/>
            <person name="Raney B.J."/>
            <person name="Ingham P.W."/>
            <person name="Tay A."/>
            <person name="Hillier L.W."/>
            <person name="Minx P."/>
            <person name="Boehm T."/>
            <person name="Wilson R.K."/>
            <person name="Brenner S."/>
            <person name="Warren W.C."/>
        </authorList>
    </citation>
    <scope>NUCLEOTIDE SEQUENCE</scope>
    <source>
        <tissue evidence="4">Gills</tissue>
    </source>
</reference>
<dbReference type="EMBL" id="JW870706">
    <property type="protein sequence ID" value="AFP03224.1"/>
    <property type="molecule type" value="mRNA"/>
</dbReference>
<dbReference type="OrthoDB" id="294295at2759"/>
<dbReference type="AlphaFoldDB" id="V9KX84"/>
<dbReference type="Pfam" id="PF00106">
    <property type="entry name" value="adh_short"/>
    <property type="match status" value="1"/>
</dbReference>
<dbReference type="GO" id="GO:0016491">
    <property type="term" value="F:oxidoreductase activity"/>
    <property type="evidence" value="ECO:0007669"/>
    <property type="project" value="UniProtKB-KW"/>
</dbReference>
<accession>V9KX84</accession>
<dbReference type="GeneTree" id="ENSGT00940000158665"/>
<name>V9KX84_CALMI</name>
<reference evidence="6" key="1">
    <citation type="journal article" date="2006" name="Science">
        <title>Ancient noncoding elements conserved in the human genome.</title>
        <authorList>
            <person name="Venkatesh B."/>
            <person name="Kirkness E.F."/>
            <person name="Loh Y.H."/>
            <person name="Halpern A.L."/>
            <person name="Lee A.P."/>
            <person name="Johnson J."/>
            <person name="Dandona N."/>
            <person name="Viswanathan L.D."/>
            <person name="Tay A."/>
            <person name="Venter J.C."/>
            <person name="Strausberg R.L."/>
            <person name="Brenner S."/>
        </authorList>
    </citation>
    <scope>NUCLEOTIDE SEQUENCE [LARGE SCALE GENOMIC DNA]</scope>
</reference>
<dbReference type="InterPro" id="IPR002347">
    <property type="entry name" value="SDR_fam"/>
</dbReference>
<evidence type="ECO:0000313" key="4">
    <source>
        <dbReference type="EMBL" id="AFP03224.1"/>
    </source>
</evidence>
<dbReference type="PRINTS" id="PR00081">
    <property type="entry name" value="GDHRDH"/>
</dbReference>
<dbReference type="RefSeq" id="XP_007888071.1">
    <property type="nucleotide sequence ID" value="XM_007889880.2"/>
</dbReference>
<dbReference type="RefSeq" id="XP_007888072.1">
    <property type="nucleotide sequence ID" value="XM_007889881.2"/>
</dbReference>
<evidence type="ECO:0000256" key="1">
    <source>
        <dbReference type="ARBA" id="ARBA00006484"/>
    </source>
</evidence>
<organism evidence="4">
    <name type="scientific">Callorhinchus milii</name>
    <name type="common">Ghost shark</name>
    <dbReference type="NCBI Taxonomy" id="7868"/>
    <lineage>
        <taxon>Eukaryota</taxon>
        <taxon>Metazoa</taxon>
        <taxon>Chordata</taxon>
        <taxon>Craniata</taxon>
        <taxon>Vertebrata</taxon>
        <taxon>Chondrichthyes</taxon>
        <taxon>Holocephali</taxon>
        <taxon>Chimaeriformes</taxon>
        <taxon>Callorhinchidae</taxon>
        <taxon>Callorhinchus</taxon>
    </lineage>
</organism>
<dbReference type="OMA" id="PQTHYIA"/>
<dbReference type="GeneID" id="103176388"/>
<reference evidence="6" key="2">
    <citation type="journal article" date="2007" name="PLoS Biol.">
        <title>Survey sequencing and comparative analysis of the elephant shark (Callorhinchus milii) genome.</title>
        <authorList>
            <person name="Venkatesh B."/>
            <person name="Kirkness E.F."/>
            <person name="Loh Y.H."/>
            <person name="Halpern A.L."/>
            <person name="Lee A.P."/>
            <person name="Johnson J."/>
            <person name="Dandona N."/>
            <person name="Viswanathan L.D."/>
            <person name="Tay A."/>
            <person name="Venter J.C."/>
            <person name="Strausberg R.L."/>
            <person name="Brenner S."/>
        </authorList>
    </citation>
    <scope>NUCLEOTIDE SEQUENCE [LARGE SCALE GENOMIC DNA]</scope>
</reference>
<keyword evidence="6" id="KW-1185">Reference proteome</keyword>
<dbReference type="RefSeq" id="XP_007888073.1">
    <property type="nucleotide sequence ID" value="XM_007889882.2"/>
</dbReference>
<evidence type="ECO:0000256" key="2">
    <source>
        <dbReference type="ARBA" id="ARBA00023002"/>
    </source>
</evidence>
<sequence>MFVYIGGILLIWYLCWWMRDKLMIERVSDKYVFITGCDTGFGYLAAKTLDRHGFRVFAGCLTESGSQELKKETSERLKTVKLDVTNSNSIENATEQIRSAVGDRGLWGLINNSGISGILCPTDWLKIEHFRTPIEVNLLGSIEVTLKSLPLIKKARGRVVNISSVLGRLALGGGGYYPSKFGMEAFNDSLRRDMRSFGINVSCIEPGVFETKLTDCSKHRAERRAMWDSLPSEVQKQYGEDYLKQMDDKKDEAVKRLLNTDLSLVVWCMQHALTAKYPRTRYSVGIDAKLLWIPLTYLPTFVADYLLTKDTVKIVDPNAI</sequence>
<dbReference type="PANTHER" id="PTHR43313">
    <property type="entry name" value="SHORT-CHAIN DEHYDROGENASE/REDUCTASE FAMILY 9C"/>
    <property type="match status" value="1"/>
</dbReference>
<dbReference type="PRINTS" id="PR00080">
    <property type="entry name" value="SDRFAMILY"/>
</dbReference>
<dbReference type="STRING" id="7868.ENSCMIP00000018457"/>
<dbReference type="InterPro" id="IPR036291">
    <property type="entry name" value="NAD(P)-bd_dom_sf"/>
</dbReference>
<evidence type="ECO:0000256" key="3">
    <source>
        <dbReference type="RuleBase" id="RU000363"/>
    </source>
</evidence>
<comment type="similarity">
    <text evidence="1 3">Belongs to the short-chain dehydrogenases/reductases (SDR) family.</text>
</comment>
<gene>
    <name evidence="5" type="primary">LOC103176388</name>
</gene>
<protein>
    <submittedName>
        <fullName evidence="5">Dehydrogenase/reductase 9</fullName>
    </submittedName>
    <submittedName>
        <fullName evidence="4">Dehydrogenase/reductase SDR family member 9-like protein</fullName>
    </submittedName>
</protein>
<dbReference type="PANTHER" id="PTHR43313:SF15">
    <property type="entry name" value="DEHYDROGENASE_REDUCTASE SDR FAMILY MEMBER 9"/>
    <property type="match status" value="1"/>
</dbReference>
<proteinExistence type="evidence at transcript level"/>
<dbReference type="Ensembl" id="ENSCMIT00000018807.1">
    <property type="protein sequence ID" value="ENSCMIP00000018457.1"/>
    <property type="gene ID" value="ENSCMIG00000008681.1"/>
</dbReference>
<dbReference type="KEGG" id="cmk:103176388"/>
<dbReference type="GO" id="GO:0008202">
    <property type="term" value="P:steroid metabolic process"/>
    <property type="evidence" value="ECO:0007669"/>
    <property type="project" value="TreeGrafter"/>
</dbReference>
<dbReference type="Proteomes" id="UP000314986">
    <property type="component" value="Unassembled WGS sequence"/>
</dbReference>
<evidence type="ECO:0000313" key="6">
    <source>
        <dbReference type="Proteomes" id="UP000314986"/>
    </source>
</evidence>